<sequence>RRPSNDYAHFHFPPPLFSLSHTLSGLRATGAVVGSSPETVLLPLNWSVPPSRSGSSSTFWNTTPTAPGELVSASDFEGFEIIFCLRFNNRVALEACVQACNEGHDLSQEGNEIIREACKWIPD</sequence>
<dbReference type="AlphaFoldDB" id="A0A9J5YRF5"/>
<organism evidence="1 2">
    <name type="scientific">Solanum commersonii</name>
    <name type="common">Commerson's wild potato</name>
    <name type="synonym">Commerson's nightshade</name>
    <dbReference type="NCBI Taxonomy" id="4109"/>
    <lineage>
        <taxon>Eukaryota</taxon>
        <taxon>Viridiplantae</taxon>
        <taxon>Streptophyta</taxon>
        <taxon>Embryophyta</taxon>
        <taxon>Tracheophyta</taxon>
        <taxon>Spermatophyta</taxon>
        <taxon>Magnoliopsida</taxon>
        <taxon>eudicotyledons</taxon>
        <taxon>Gunneridae</taxon>
        <taxon>Pentapetalae</taxon>
        <taxon>asterids</taxon>
        <taxon>lamiids</taxon>
        <taxon>Solanales</taxon>
        <taxon>Solanaceae</taxon>
        <taxon>Solanoideae</taxon>
        <taxon>Solaneae</taxon>
        <taxon>Solanum</taxon>
    </lineage>
</organism>
<reference evidence="1 2" key="1">
    <citation type="submission" date="2020-09" db="EMBL/GenBank/DDBJ databases">
        <title>De no assembly of potato wild relative species, Solanum commersonii.</title>
        <authorList>
            <person name="Cho K."/>
        </authorList>
    </citation>
    <scope>NUCLEOTIDE SEQUENCE [LARGE SCALE GENOMIC DNA]</scope>
    <source>
        <strain evidence="1">LZ3.2</strain>
        <tissue evidence="1">Leaf</tissue>
    </source>
</reference>
<dbReference type="InterPro" id="IPR036376">
    <property type="entry name" value="RuBisCO_lsu_C_sf"/>
</dbReference>
<dbReference type="SUPFAM" id="SSF51649">
    <property type="entry name" value="RuBisCo, C-terminal domain"/>
    <property type="match status" value="1"/>
</dbReference>
<protein>
    <submittedName>
        <fullName evidence="1">Uncharacterized protein</fullName>
    </submittedName>
</protein>
<accession>A0A9J5YRF5</accession>
<dbReference type="Proteomes" id="UP000824120">
    <property type="component" value="Chromosome 6"/>
</dbReference>
<name>A0A9J5YRF5_SOLCO</name>
<keyword evidence="2" id="KW-1185">Reference proteome</keyword>
<comment type="caution">
    <text evidence="1">The sequence shown here is derived from an EMBL/GenBank/DDBJ whole genome shotgun (WGS) entry which is preliminary data.</text>
</comment>
<feature type="non-terminal residue" evidence="1">
    <location>
        <position position="123"/>
    </location>
</feature>
<evidence type="ECO:0000313" key="2">
    <source>
        <dbReference type="Proteomes" id="UP000824120"/>
    </source>
</evidence>
<gene>
    <name evidence="1" type="ORF">H5410_033847</name>
</gene>
<dbReference type="EMBL" id="JACXVP010000006">
    <property type="protein sequence ID" value="KAG5602477.1"/>
    <property type="molecule type" value="Genomic_DNA"/>
</dbReference>
<evidence type="ECO:0000313" key="1">
    <source>
        <dbReference type="EMBL" id="KAG5602477.1"/>
    </source>
</evidence>
<dbReference type="GO" id="GO:0000287">
    <property type="term" value="F:magnesium ion binding"/>
    <property type="evidence" value="ECO:0007669"/>
    <property type="project" value="InterPro"/>
</dbReference>
<dbReference type="OrthoDB" id="898395at2759"/>
<proteinExistence type="predicted"/>